<keyword evidence="3 6" id="KW-0067">ATP-binding</keyword>
<protein>
    <submittedName>
        <fullName evidence="6">ABC-F family ATP-binding cassette domain-containing protein</fullName>
    </submittedName>
</protein>
<evidence type="ECO:0000256" key="4">
    <source>
        <dbReference type="SAM" id="MobiDB-lite"/>
    </source>
</evidence>
<keyword evidence="1" id="KW-0677">Repeat</keyword>
<evidence type="ECO:0000313" key="6">
    <source>
        <dbReference type="EMBL" id="RTZ17694.1"/>
    </source>
</evidence>
<evidence type="ECO:0000256" key="3">
    <source>
        <dbReference type="ARBA" id="ARBA00022840"/>
    </source>
</evidence>
<gene>
    <name evidence="6" type="ORF">EJ063_02600</name>
</gene>
<dbReference type="PROSITE" id="PS50893">
    <property type="entry name" value="ABC_TRANSPORTER_2"/>
    <property type="match status" value="1"/>
</dbReference>
<dbReference type="PANTHER" id="PTHR19211">
    <property type="entry name" value="ATP-BINDING TRANSPORT PROTEIN-RELATED"/>
    <property type="match status" value="1"/>
</dbReference>
<keyword evidence="2" id="KW-0547">Nucleotide-binding</keyword>
<dbReference type="EMBL" id="RXZH01000001">
    <property type="protein sequence ID" value="RTZ17694.1"/>
    <property type="molecule type" value="Genomic_DNA"/>
</dbReference>
<dbReference type="Gene3D" id="3.40.50.300">
    <property type="entry name" value="P-loop containing nucleotide triphosphate hydrolases"/>
    <property type="match status" value="2"/>
</dbReference>
<dbReference type="SUPFAM" id="SSF52540">
    <property type="entry name" value="P-loop containing nucleoside triphosphate hydrolases"/>
    <property type="match status" value="2"/>
</dbReference>
<evidence type="ECO:0000256" key="2">
    <source>
        <dbReference type="ARBA" id="ARBA00022741"/>
    </source>
</evidence>
<dbReference type="AlphaFoldDB" id="A0A432D191"/>
<dbReference type="InterPro" id="IPR050611">
    <property type="entry name" value="ABCF"/>
</dbReference>
<dbReference type="PANTHER" id="PTHR19211:SF6">
    <property type="entry name" value="BLL7188 PROTEIN"/>
    <property type="match status" value="1"/>
</dbReference>
<accession>A0A432D191</accession>
<reference evidence="6 7" key="1">
    <citation type="submission" date="2018-12" db="EMBL/GenBank/DDBJ databases">
        <title>Vibrio sp. isolated from China Sea.</title>
        <authorList>
            <person name="Li Y."/>
        </authorList>
    </citation>
    <scope>NUCLEOTIDE SEQUENCE [LARGE SCALE GENOMIC DNA]</scope>
    <source>
        <strain evidence="6 7">BEI207</strain>
    </source>
</reference>
<proteinExistence type="predicted"/>
<dbReference type="GO" id="GO:0005524">
    <property type="term" value="F:ATP binding"/>
    <property type="evidence" value="ECO:0007669"/>
    <property type="project" value="UniProtKB-KW"/>
</dbReference>
<dbReference type="Pfam" id="PF00005">
    <property type="entry name" value="ABC_tran"/>
    <property type="match status" value="2"/>
</dbReference>
<comment type="caution">
    <text evidence="6">The sequence shown here is derived from an EMBL/GenBank/DDBJ whole genome shotgun (WGS) entry which is preliminary data.</text>
</comment>
<dbReference type="PROSITE" id="PS00211">
    <property type="entry name" value="ABC_TRANSPORTER_1"/>
    <property type="match status" value="1"/>
</dbReference>
<dbReference type="InterPro" id="IPR003593">
    <property type="entry name" value="AAA+_ATPase"/>
</dbReference>
<dbReference type="Proteomes" id="UP000268973">
    <property type="component" value="Unassembled WGS sequence"/>
</dbReference>
<dbReference type="SMART" id="SM00382">
    <property type="entry name" value="AAA"/>
    <property type="match status" value="2"/>
</dbReference>
<feature type="compositionally biased region" description="Basic and acidic residues" evidence="4">
    <location>
        <begin position="248"/>
        <end position="261"/>
    </location>
</feature>
<feature type="region of interest" description="Disordered" evidence="4">
    <location>
        <begin position="248"/>
        <end position="277"/>
    </location>
</feature>
<organism evidence="6 7">
    <name type="scientific">Vibrio aquaticus</name>
    <dbReference type="NCBI Taxonomy" id="2496559"/>
    <lineage>
        <taxon>Bacteria</taxon>
        <taxon>Pseudomonadati</taxon>
        <taxon>Pseudomonadota</taxon>
        <taxon>Gammaproteobacteria</taxon>
        <taxon>Vibrionales</taxon>
        <taxon>Vibrionaceae</taxon>
        <taxon>Vibrio</taxon>
    </lineage>
</organism>
<dbReference type="InterPro" id="IPR017871">
    <property type="entry name" value="ABC_transporter-like_CS"/>
</dbReference>
<dbReference type="InterPro" id="IPR027417">
    <property type="entry name" value="P-loop_NTPase"/>
</dbReference>
<name>A0A432D191_9VIBR</name>
<keyword evidence="7" id="KW-1185">Reference proteome</keyword>
<feature type="domain" description="ABC transporter" evidence="5">
    <location>
        <begin position="4"/>
        <end position="236"/>
    </location>
</feature>
<evidence type="ECO:0000256" key="1">
    <source>
        <dbReference type="ARBA" id="ARBA00022737"/>
    </source>
</evidence>
<dbReference type="OrthoDB" id="9808609at2"/>
<dbReference type="RefSeq" id="WP_126572445.1">
    <property type="nucleotide sequence ID" value="NZ_RXZH01000001.1"/>
</dbReference>
<sequence>MPKFYANNISYQFDNGDTLFDHLTFSMNQKRVGVVGRNGAGKSVLASIISGQIQPSSGSISKLHSCATYHQQAVSFGQQNIAEFLGQADLLDALNHIESGDVSQHWFDVVGDNWDAEPQLKRALIELNLPCDPFMDCNQLSGGQQARLQLWQLFSGDHELLILDEPSNHLDRRAKQWLKHSMHEFGGHILLISHDRELLREMDEIWELSSLGLRVYGGNYDDYHARKQAETQALDRQLNQVVKQTKHLEIQQQKNREKAEQRAAQGNKIRKDGSQPKMLLDGMKESAEDSVSNRNKNTTLRRNLLDQKQQALSSQLEQIKPQKFYLSQGSEQKHQVLNLESVVLPFGIQAPIALQVRANDKVHLTGLNGCGKSTLLKVVNGQYSPLSGQLQINCPVYYLDQHFSVVIHEQTLLDNLMNACVGLIESDARTLLAGIGFRSDKVFKLVQTLSGGEKMKLAMLIVSHQTEKPLLLLDEPDNHLDLESKILLASALSDYQGGFLLVSHDEDFALEAGIQRTLELE</sequence>
<dbReference type="InterPro" id="IPR003439">
    <property type="entry name" value="ABC_transporter-like_ATP-bd"/>
</dbReference>
<dbReference type="GO" id="GO:0016887">
    <property type="term" value="F:ATP hydrolysis activity"/>
    <property type="evidence" value="ECO:0007669"/>
    <property type="project" value="InterPro"/>
</dbReference>
<evidence type="ECO:0000259" key="5">
    <source>
        <dbReference type="PROSITE" id="PS50893"/>
    </source>
</evidence>
<evidence type="ECO:0000313" key="7">
    <source>
        <dbReference type="Proteomes" id="UP000268973"/>
    </source>
</evidence>